<evidence type="ECO:0000313" key="7">
    <source>
        <dbReference type="Proteomes" id="UP000824076"/>
    </source>
</evidence>
<dbReference type="PIRSF" id="PIRSF006806">
    <property type="entry name" value="FTHF_cligase"/>
    <property type="match status" value="1"/>
</dbReference>
<dbReference type="Gene3D" id="3.40.50.10420">
    <property type="entry name" value="NagB/RpiA/CoA transferase-like"/>
    <property type="match status" value="1"/>
</dbReference>
<organism evidence="6 7">
    <name type="scientific">Candidatus Limisoma intestinavium</name>
    <dbReference type="NCBI Taxonomy" id="2840856"/>
    <lineage>
        <taxon>Bacteria</taxon>
        <taxon>Pseudomonadati</taxon>
        <taxon>Bacteroidota</taxon>
        <taxon>Bacteroidia</taxon>
        <taxon>Bacteroidales</taxon>
        <taxon>Candidatus Limisoma</taxon>
    </lineage>
</organism>
<dbReference type="PANTHER" id="PTHR23407">
    <property type="entry name" value="ATPASE INHIBITOR/5-FORMYLTETRAHYDROFOLATE CYCLO-LIGASE"/>
    <property type="match status" value="1"/>
</dbReference>
<dbReference type="GO" id="GO:0005524">
    <property type="term" value="F:ATP binding"/>
    <property type="evidence" value="ECO:0007669"/>
    <property type="project" value="UniProtKB-KW"/>
</dbReference>
<keyword evidence="2 4" id="KW-0547">Nucleotide-binding</keyword>
<evidence type="ECO:0000256" key="4">
    <source>
        <dbReference type="PIRSR" id="PIRSR006806-1"/>
    </source>
</evidence>
<proteinExistence type="inferred from homology"/>
<keyword evidence="3 4" id="KW-0067">ATP-binding</keyword>
<dbReference type="SUPFAM" id="SSF100950">
    <property type="entry name" value="NagB/RpiA/CoA transferase-like"/>
    <property type="match status" value="1"/>
</dbReference>
<feature type="binding site" evidence="4">
    <location>
        <position position="54"/>
    </location>
    <ligand>
        <name>substrate</name>
    </ligand>
</feature>
<protein>
    <recommendedName>
        <fullName evidence="5">5-formyltetrahydrofolate cyclo-ligase</fullName>
        <ecNumber evidence="5">6.3.3.2</ecNumber>
    </recommendedName>
</protein>
<comment type="caution">
    <text evidence="6">The sequence shown here is derived from an EMBL/GenBank/DDBJ whole genome shotgun (WGS) entry which is preliminary data.</text>
</comment>
<keyword evidence="5" id="KW-0479">Metal-binding</keyword>
<feature type="binding site" evidence="4">
    <location>
        <begin position="3"/>
        <end position="7"/>
    </location>
    <ligand>
        <name>ATP</name>
        <dbReference type="ChEBI" id="CHEBI:30616"/>
    </ligand>
</feature>
<comment type="similarity">
    <text evidence="1 5">Belongs to the 5-formyltetrahydrofolate cyclo-ligase family.</text>
</comment>
<evidence type="ECO:0000256" key="1">
    <source>
        <dbReference type="ARBA" id="ARBA00010638"/>
    </source>
</evidence>
<keyword evidence="6" id="KW-0436">Ligase</keyword>
<keyword evidence="5" id="KW-0460">Magnesium</keyword>
<dbReference type="PANTHER" id="PTHR23407:SF1">
    <property type="entry name" value="5-FORMYLTETRAHYDROFOLATE CYCLO-LIGASE"/>
    <property type="match status" value="1"/>
</dbReference>
<dbReference type="InterPro" id="IPR037171">
    <property type="entry name" value="NagB/RpiA_transferase-like"/>
</dbReference>
<dbReference type="AlphaFoldDB" id="A0A9D1IM41"/>
<dbReference type="EMBL" id="DVMS01000205">
    <property type="protein sequence ID" value="HIU39465.1"/>
    <property type="molecule type" value="Genomic_DNA"/>
</dbReference>
<gene>
    <name evidence="6" type="ORF">IAD18_07360</name>
</gene>
<comment type="cofactor">
    <cofactor evidence="5">
        <name>Mg(2+)</name>
        <dbReference type="ChEBI" id="CHEBI:18420"/>
    </cofactor>
</comment>
<accession>A0A9D1IM41</accession>
<dbReference type="GO" id="GO:0030272">
    <property type="term" value="F:5-formyltetrahydrofolate cyclo-ligase activity"/>
    <property type="evidence" value="ECO:0007669"/>
    <property type="project" value="UniProtKB-EC"/>
</dbReference>
<dbReference type="GO" id="GO:0035999">
    <property type="term" value="P:tetrahydrofolate interconversion"/>
    <property type="evidence" value="ECO:0007669"/>
    <property type="project" value="TreeGrafter"/>
</dbReference>
<dbReference type="GO" id="GO:0046872">
    <property type="term" value="F:metal ion binding"/>
    <property type="evidence" value="ECO:0007669"/>
    <property type="project" value="UniProtKB-KW"/>
</dbReference>
<dbReference type="InterPro" id="IPR002698">
    <property type="entry name" value="FTHF_cligase"/>
</dbReference>
<evidence type="ECO:0000256" key="3">
    <source>
        <dbReference type="ARBA" id="ARBA00022840"/>
    </source>
</evidence>
<dbReference type="EC" id="6.3.3.2" evidence="5"/>
<evidence type="ECO:0000256" key="5">
    <source>
        <dbReference type="RuleBase" id="RU361279"/>
    </source>
</evidence>
<sequence>MGKEEIRNAVKIRKKQLDNCQRKIASDRCFDNLEKCPEFLSAQHILVFNSLPDEIDTARFIKKWETVKTFYLPRVSGNDLEILPLEGASMKEGAFHILEPANGICCNPGKIELIVVPAIAFDRKGNRIGRGKGYYDRLLKKASCPKIGVGYHFQLFDEIPAEPHDVPMNAIVTDTDILQIK</sequence>
<dbReference type="InterPro" id="IPR024185">
    <property type="entry name" value="FTHF_cligase-like_sf"/>
</dbReference>
<reference evidence="6" key="2">
    <citation type="journal article" date="2021" name="PeerJ">
        <title>Extensive microbial diversity within the chicken gut microbiome revealed by metagenomics and culture.</title>
        <authorList>
            <person name="Gilroy R."/>
            <person name="Ravi A."/>
            <person name="Getino M."/>
            <person name="Pursley I."/>
            <person name="Horton D.L."/>
            <person name="Alikhan N.F."/>
            <person name="Baker D."/>
            <person name="Gharbi K."/>
            <person name="Hall N."/>
            <person name="Watson M."/>
            <person name="Adriaenssens E.M."/>
            <person name="Foster-Nyarko E."/>
            <person name="Jarju S."/>
            <person name="Secka A."/>
            <person name="Antonio M."/>
            <person name="Oren A."/>
            <person name="Chaudhuri R.R."/>
            <person name="La Ragione R."/>
            <person name="Hildebrand F."/>
            <person name="Pallen M.J."/>
        </authorList>
    </citation>
    <scope>NUCLEOTIDE SEQUENCE</scope>
    <source>
        <strain evidence="6">17073</strain>
    </source>
</reference>
<dbReference type="Proteomes" id="UP000824076">
    <property type="component" value="Unassembled WGS sequence"/>
</dbReference>
<comment type="catalytic activity">
    <reaction evidence="5">
        <text>(6S)-5-formyl-5,6,7,8-tetrahydrofolate + ATP = (6R)-5,10-methenyltetrahydrofolate + ADP + phosphate</text>
        <dbReference type="Rhea" id="RHEA:10488"/>
        <dbReference type="ChEBI" id="CHEBI:30616"/>
        <dbReference type="ChEBI" id="CHEBI:43474"/>
        <dbReference type="ChEBI" id="CHEBI:57455"/>
        <dbReference type="ChEBI" id="CHEBI:57457"/>
        <dbReference type="ChEBI" id="CHEBI:456216"/>
        <dbReference type="EC" id="6.3.3.2"/>
    </reaction>
</comment>
<dbReference type="Pfam" id="PF01812">
    <property type="entry name" value="5-FTHF_cyc-lig"/>
    <property type="match status" value="1"/>
</dbReference>
<name>A0A9D1IM41_9BACT</name>
<dbReference type="NCBIfam" id="TIGR02727">
    <property type="entry name" value="MTHFS_bact"/>
    <property type="match status" value="1"/>
</dbReference>
<reference evidence="6" key="1">
    <citation type="submission" date="2020-10" db="EMBL/GenBank/DDBJ databases">
        <authorList>
            <person name="Gilroy R."/>
        </authorList>
    </citation>
    <scope>NUCLEOTIDE SEQUENCE</scope>
    <source>
        <strain evidence="6">17073</strain>
    </source>
</reference>
<feature type="binding site" evidence="4">
    <location>
        <begin position="127"/>
        <end position="135"/>
    </location>
    <ligand>
        <name>ATP</name>
        <dbReference type="ChEBI" id="CHEBI:30616"/>
    </ligand>
</feature>
<evidence type="ECO:0000256" key="2">
    <source>
        <dbReference type="ARBA" id="ARBA00022741"/>
    </source>
</evidence>
<evidence type="ECO:0000313" key="6">
    <source>
        <dbReference type="EMBL" id="HIU39465.1"/>
    </source>
</evidence>
<dbReference type="GO" id="GO:0009396">
    <property type="term" value="P:folic acid-containing compound biosynthetic process"/>
    <property type="evidence" value="ECO:0007669"/>
    <property type="project" value="TreeGrafter"/>
</dbReference>